<dbReference type="RefSeq" id="WP_136728790.1">
    <property type="nucleotide sequence ID" value="NZ_SUMC01000061.1"/>
</dbReference>
<comment type="caution">
    <text evidence="10">The sequence shown here is derived from an EMBL/GenBank/DDBJ whole genome shotgun (WGS) entry which is preliminary data.</text>
</comment>
<dbReference type="InterPro" id="IPR011701">
    <property type="entry name" value="MFS"/>
</dbReference>
<accession>A0A4U0SRA0</accession>
<evidence type="ECO:0000313" key="10">
    <source>
        <dbReference type="EMBL" id="TKA02905.1"/>
    </source>
</evidence>
<dbReference type="InterPro" id="IPR004638">
    <property type="entry name" value="EmrB-like"/>
</dbReference>
<comment type="subcellular location">
    <subcellularLocation>
        <location evidence="1">Cell membrane</location>
        <topology evidence="1">Multi-pass membrane protein</topology>
    </subcellularLocation>
</comment>
<feature type="transmembrane region" description="Helical" evidence="8">
    <location>
        <begin position="202"/>
        <end position="220"/>
    </location>
</feature>
<keyword evidence="3" id="KW-1003">Cell membrane</keyword>
<feature type="transmembrane region" description="Helical" evidence="8">
    <location>
        <begin position="406"/>
        <end position="423"/>
    </location>
</feature>
<feature type="transmembrane region" description="Helical" evidence="8">
    <location>
        <begin position="435"/>
        <end position="456"/>
    </location>
</feature>
<dbReference type="OrthoDB" id="7375466at2"/>
<feature type="transmembrane region" description="Helical" evidence="8">
    <location>
        <begin position="113"/>
        <end position="131"/>
    </location>
</feature>
<feature type="transmembrane region" description="Helical" evidence="8">
    <location>
        <begin position="170"/>
        <end position="190"/>
    </location>
</feature>
<keyword evidence="7" id="KW-0046">Antibiotic resistance</keyword>
<dbReference type="SUPFAM" id="SSF103473">
    <property type="entry name" value="MFS general substrate transporter"/>
    <property type="match status" value="1"/>
</dbReference>
<feature type="transmembrane region" description="Helical" evidence="8">
    <location>
        <begin position="143"/>
        <end position="164"/>
    </location>
</feature>
<dbReference type="Pfam" id="PF07690">
    <property type="entry name" value="MFS_1"/>
    <property type="match status" value="1"/>
</dbReference>
<feature type="transmembrane region" description="Helical" evidence="8">
    <location>
        <begin position="83"/>
        <end position="107"/>
    </location>
</feature>
<dbReference type="PANTHER" id="PTHR42718">
    <property type="entry name" value="MAJOR FACILITATOR SUPERFAMILY MULTIDRUG TRANSPORTER MFSC"/>
    <property type="match status" value="1"/>
</dbReference>
<feature type="transmembrane region" description="Helical" evidence="8">
    <location>
        <begin position="232"/>
        <end position="249"/>
    </location>
</feature>
<evidence type="ECO:0000256" key="3">
    <source>
        <dbReference type="ARBA" id="ARBA00022475"/>
    </source>
</evidence>
<gene>
    <name evidence="10" type="ORF">FCI23_38360</name>
</gene>
<evidence type="ECO:0000256" key="2">
    <source>
        <dbReference type="ARBA" id="ARBA00022448"/>
    </source>
</evidence>
<name>A0A4U0SRA0_9ACTN</name>
<dbReference type="PANTHER" id="PTHR42718:SF42">
    <property type="entry name" value="EXPORT PROTEIN"/>
    <property type="match status" value="1"/>
</dbReference>
<evidence type="ECO:0000256" key="5">
    <source>
        <dbReference type="ARBA" id="ARBA00022989"/>
    </source>
</evidence>
<feature type="transmembrane region" description="Helical" evidence="8">
    <location>
        <begin position="54"/>
        <end position="71"/>
    </location>
</feature>
<dbReference type="Gene3D" id="1.20.1720.10">
    <property type="entry name" value="Multidrug resistance protein D"/>
    <property type="match status" value="1"/>
</dbReference>
<organism evidence="10 11">
    <name type="scientific">Actinacidiphila oryziradicis</name>
    <dbReference type="NCBI Taxonomy" id="2571141"/>
    <lineage>
        <taxon>Bacteria</taxon>
        <taxon>Bacillati</taxon>
        <taxon>Actinomycetota</taxon>
        <taxon>Actinomycetes</taxon>
        <taxon>Kitasatosporales</taxon>
        <taxon>Streptomycetaceae</taxon>
        <taxon>Actinacidiphila</taxon>
    </lineage>
</organism>
<dbReference type="GO" id="GO:0022857">
    <property type="term" value="F:transmembrane transporter activity"/>
    <property type="evidence" value="ECO:0007669"/>
    <property type="project" value="InterPro"/>
</dbReference>
<keyword evidence="4 8" id="KW-0812">Transmembrane</keyword>
<sequence length="484" mass="49415">MSVTVPARPRASLGWVLAITAAAALIVALDQLVVATALQTIRRDLGASMASLEWTVNAFSLSFAALMIPGAELGDRIGRKRAYVIGLVVFALASAACAIAPSVGLLITARVAQGAGGALISPAALALLTGATPPQKRGAVMGIYAAVMGLAVVGGPLVGGAVAQGIAWQWIFWINLPVIAVVLPFAATKLIETKGNPARPDLLGLVLAAASMFGIVWGLVRSGAAGWSSGEVLGALIGAGVVLVLFVAWELRVSQPMLPMRLFRIPEFAAGNLSTLLLTASLFSTVFFLAQYLQIGLGYSPLGTGVRFLPWTVPLFFIAPVAGRLQDRIGPRWLISVGLTLQGVGLVWLAVTAHDHDSYGKMVTALVLAGVGTSMAMPAQQTAVMSSAPLSLMAKAAGTFSTVRQVGGALGIAIVAAVFAAHGSDRSPLEFANGFSAAITASAVMAFAGAVSGVFAPGRRPVAAVQVTPAAQPVVSAEGELGVR</sequence>
<feature type="transmembrane region" description="Helical" evidence="8">
    <location>
        <begin position="363"/>
        <end position="385"/>
    </location>
</feature>
<keyword evidence="2" id="KW-0813">Transport</keyword>
<feature type="domain" description="Major facilitator superfamily (MFS) profile" evidence="9">
    <location>
        <begin position="16"/>
        <end position="460"/>
    </location>
</feature>
<dbReference type="GO" id="GO:0005886">
    <property type="term" value="C:plasma membrane"/>
    <property type="evidence" value="ECO:0007669"/>
    <property type="project" value="UniProtKB-SubCell"/>
</dbReference>
<feature type="transmembrane region" description="Helical" evidence="8">
    <location>
        <begin position="270"/>
        <end position="293"/>
    </location>
</feature>
<evidence type="ECO:0000256" key="1">
    <source>
        <dbReference type="ARBA" id="ARBA00004651"/>
    </source>
</evidence>
<protein>
    <submittedName>
        <fullName evidence="10">DHA2 family efflux MFS transporter permease subunit</fullName>
    </submittedName>
</protein>
<dbReference type="InterPro" id="IPR020846">
    <property type="entry name" value="MFS_dom"/>
</dbReference>
<feature type="transmembrane region" description="Helical" evidence="8">
    <location>
        <begin position="333"/>
        <end position="351"/>
    </location>
</feature>
<reference evidence="10 11" key="1">
    <citation type="submission" date="2019-04" db="EMBL/GenBank/DDBJ databases">
        <title>Streptomyces oryziradicis sp. nov., a novel actinomycete isolated from rhizosphere soil of rice (Oryza sativa L.).</title>
        <authorList>
            <person name="Li C."/>
        </authorList>
    </citation>
    <scope>NUCLEOTIDE SEQUENCE [LARGE SCALE GENOMIC DNA]</scope>
    <source>
        <strain evidence="10 11">NEAU-C40</strain>
    </source>
</reference>
<dbReference type="Proteomes" id="UP000305778">
    <property type="component" value="Unassembled WGS sequence"/>
</dbReference>
<feature type="transmembrane region" description="Helical" evidence="8">
    <location>
        <begin position="12"/>
        <end position="34"/>
    </location>
</feature>
<evidence type="ECO:0000256" key="8">
    <source>
        <dbReference type="SAM" id="Phobius"/>
    </source>
</evidence>
<dbReference type="NCBIfam" id="TIGR00711">
    <property type="entry name" value="efflux_EmrB"/>
    <property type="match status" value="1"/>
</dbReference>
<evidence type="ECO:0000256" key="6">
    <source>
        <dbReference type="ARBA" id="ARBA00023136"/>
    </source>
</evidence>
<evidence type="ECO:0000259" key="9">
    <source>
        <dbReference type="PROSITE" id="PS50850"/>
    </source>
</evidence>
<dbReference type="EMBL" id="SUMC01000061">
    <property type="protein sequence ID" value="TKA02905.1"/>
    <property type="molecule type" value="Genomic_DNA"/>
</dbReference>
<keyword evidence="6 8" id="KW-0472">Membrane</keyword>
<feature type="transmembrane region" description="Helical" evidence="8">
    <location>
        <begin position="299"/>
        <end position="321"/>
    </location>
</feature>
<evidence type="ECO:0000256" key="4">
    <source>
        <dbReference type="ARBA" id="ARBA00022692"/>
    </source>
</evidence>
<dbReference type="GO" id="GO:0046677">
    <property type="term" value="P:response to antibiotic"/>
    <property type="evidence" value="ECO:0007669"/>
    <property type="project" value="UniProtKB-KW"/>
</dbReference>
<dbReference type="PROSITE" id="PS50850">
    <property type="entry name" value="MFS"/>
    <property type="match status" value="1"/>
</dbReference>
<dbReference type="AlphaFoldDB" id="A0A4U0SRA0"/>
<dbReference type="CDD" id="cd17321">
    <property type="entry name" value="MFS_MMR_MDR_like"/>
    <property type="match status" value="1"/>
</dbReference>
<dbReference type="InterPro" id="IPR036259">
    <property type="entry name" value="MFS_trans_sf"/>
</dbReference>
<proteinExistence type="predicted"/>
<evidence type="ECO:0000313" key="11">
    <source>
        <dbReference type="Proteomes" id="UP000305778"/>
    </source>
</evidence>
<dbReference type="Gene3D" id="1.20.1250.20">
    <property type="entry name" value="MFS general substrate transporter like domains"/>
    <property type="match status" value="1"/>
</dbReference>
<evidence type="ECO:0000256" key="7">
    <source>
        <dbReference type="ARBA" id="ARBA00023251"/>
    </source>
</evidence>
<keyword evidence="11" id="KW-1185">Reference proteome</keyword>
<keyword evidence="5 8" id="KW-1133">Transmembrane helix</keyword>